<name>A0A0C4WVH0_9GAMM</name>
<dbReference type="GO" id="GO:0042158">
    <property type="term" value="P:lipoprotein biosynthetic process"/>
    <property type="evidence" value="ECO:0007669"/>
    <property type="project" value="UniProtKB-UniRule"/>
</dbReference>
<sequence length="517" mass="56883">MRWITRPGWPGNLLALAAGALTPLAQAPFDIWPLALLSIALFYLGLRELAPRAALWRGWCYGFGLYAAGTSWIYISIHDYGAASLPLAGLLTFALMLALAFFFALPAWLWSRWLRRAEAPLADALGFAALWLALEGFRGWFLTGFPWLYAGYSQLEGPLAGLAPLGGVWLLSFVLALSAALLVNLPRLIRRPLALAGALGLLLAPWGLGQALKGHAWTASAGAPLKIAAVQGNVPQNLKWDPEQLSAQLMLYRDLTLQRAAAVDLVVWPETAVPILREYAEDYLAGLDRYARPRNIALLTGVPIRQRNAQGEPRYYNGITVAGEGAGTYLKQKLVPFGEYVPLQELLRGLIAFFDLPMSDFARGPADQPLLEARGWRIAPYICYEVVYPEFAAGLAARSDLLLTISNDAWFGTSIGPLQHLQMAQMRALEAGRWMIRTTNNGVTALIDPFGRITERLPQFQRAVLYGEVTPMQGLTPYLQWRAWPLATLAVLLLGWALLRRRAERASAAGATIEAQR</sequence>
<dbReference type="GO" id="GO:0016410">
    <property type="term" value="F:N-acyltransferase activity"/>
    <property type="evidence" value="ECO:0007669"/>
    <property type="project" value="UniProtKB-UniRule"/>
</dbReference>
<keyword evidence="4 9" id="KW-0808">Transferase</keyword>
<keyword evidence="11" id="KW-0449">Lipoprotein</keyword>
<evidence type="ECO:0000256" key="3">
    <source>
        <dbReference type="ARBA" id="ARBA00022475"/>
    </source>
</evidence>
<feature type="transmembrane region" description="Helical" evidence="9">
    <location>
        <begin position="481"/>
        <end position="499"/>
    </location>
</feature>
<evidence type="ECO:0000259" key="10">
    <source>
        <dbReference type="PROSITE" id="PS50263"/>
    </source>
</evidence>
<keyword evidence="3 9" id="KW-1003">Cell membrane</keyword>
<dbReference type="STRING" id="1328314.Achr_32590"/>
<dbReference type="SUPFAM" id="SSF56317">
    <property type="entry name" value="Carbon-nitrogen hydrolase"/>
    <property type="match status" value="1"/>
</dbReference>
<feature type="transmembrane region" description="Helical" evidence="9">
    <location>
        <begin position="29"/>
        <end position="46"/>
    </location>
</feature>
<dbReference type="Pfam" id="PF00795">
    <property type="entry name" value="CN_hydrolase"/>
    <property type="match status" value="1"/>
</dbReference>
<dbReference type="EC" id="2.3.1.269" evidence="9"/>
<keyword evidence="5 9" id="KW-0812">Transmembrane</keyword>
<dbReference type="InterPro" id="IPR045378">
    <property type="entry name" value="LNT_N"/>
</dbReference>
<dbReference type="InterPro" id="IPR003010">
    <property type="entry name" value="C-N_Hydrolase"/>
</dbReference>
<keyword evidence="8 9" id="KW-0012">Acyltransferase</keyword>
<dbReference type="HOGENOM" id="CLU_019563_3_0_6"/>
<protein>
    <recommendedName>
        <fullName evidence="9">Apolipoprotein N-acyltransferase</fullName>
        <shortName evidence="9">ALP N-acyltransferase</shortName>
        <ecNumber evidence="9">2.3.1.269</ecNumber>
    </recommendedName>
</protein>
<evidence type="ECO:0000256" key="5">
    <source>
        <dbReference type="ARBA" id="ARBA00022692"/>
    </source>
</evidence>
<organism evidence="11 12">
    <name type="scientific">Azotobacter chroococcum NCIMB 8003</name>
    <dbReference type="NCBI Taxonomy" id="1328314"/>
    <lineage>
        <taxon>Bacteria</taxon>
        <taxon>Pseudomonadati</taxon>
        <taxon>Pseudomonadota</taxon>
        <taxon>Gammaproteobacteria</taxon>
        <taxon>Pseudomonadales</taxon>
        <taxon>Pseudomonadaceae</taxon>
        <taxon>Azotobacter</taxon>
    </lineage>
</organism>
<dbReference type="Gene3D" id="3.60.110.10">
    <property type="entry name" value="Carbon-nitrogen hydrolase"/>
    <property type="match status" value="1"/>
</dbReference>
<evidence type="ECO:0000256" key="7">
    <source>
        <dbReference type="ARBA" id="ARBA00023136"/>
    </source>
</evidence>
<dbReference type="PANTHER" id="PTHR38686">
    <property type="entry name" value="APOLIPOPROTEIN N-ACYLTRANSFERASE"/>
    <property type="match status" value="1"/>
</dbReference>
<evidence type="ECO:0000256" key="6">
    <source>
        <dbReference type="ARBA" id="ARBA00022989"/>
    </source>
</evidence>
<evidence type="ECO:0000256" key="2">
    <source>
        <dbReference type="ARBA" id="ARBA00010065"/>
    </source>
</evidence>
<evidence type="ECO:0000313" key="11">
    <source>
        <dbReference type="EMBL" id="AJE22667.1"/>
    </source>
</evidence>
<dbReference type="PANTHER" id="PTHR38686:SF1">
    <property type="entry name" value="APOLIPOPROTEIN N-ACYLTRANSFERASE"/>
    <property type="match status" value="1"/>
</dbReference>
<dbReference type="InterPro" id="IPR004563">
    <property type="entry name" value="Apolipo_AcylTrfase"/>
</dbReference>
<reference evidence="11 12" key="1">
    <citation type="journal article" date="2015" name="PLoS ONE">
        <title>Azotobacter Genomes: The Genome of Azotobacter chroococcum NCIMB 8003 (ATCC 4412).</title>
        <authorList>
            <person name="Robson R.L."/>
            <person name="Jones R."/>
            <person name="Robson R.M."/>
            <person name="Schwartz A."/>
            <person name="Richardson T.H."/>
        </authorList>
    </citation>
    <scope>NUCLEOTIDE SEQUENCE [LARGE SCALE GENOMIC DNA]</scope>
    <source>
        <strain evidence="11 12">NCIMB 8003</strain>
    </source>
</reference>
<feature type="transmembrane region" description="Helical" evidence="9">
    <location>
        <begin position="58"/>
        <end position="75"/>
    </location>
</feature>
<dbReference type="HAMAP" id="MF_01148">
    <property type="entry name" value="Lnt"/>
    <property type="match status" value="1"/>
</dbReference>
<accession>A0A0C4WVH0</accession>
<comment type="subcellular location">
    <subcellularLocation>
        <location evidence="1 9">Cell membrane</location>
        <topology evidence="1 9">Multi-pass membrane protein</topology>
    </subcellularLocation>
</comment>
<comment type="function">
    <text evidence="9">Catalyzes the phospholipid dependent N-acylation of the N-terminal cysteine of apolipoprotein, the last step in lipoprotein maturation.</text>
</comment>
<dbReference type="UniPathway" id="UPA00666"/>
<evidence type="ECO:0000256" key="1">
    <source>
        <dbReference type="ARBA" id="ARBA00004651"/>
    </source>
</evidence>
<feature type="transmembrane region" description="Helical" evidence="9">
    <location>
        <begin position="87"/>
        <end position="109"/>
    </location>
</feature>
<comment type="similarity">
    <text evidence="2 9">Belongs to the CN hydrolase family. Apolipoprotein N-acyltransferase subfamily.</text>
</comment>
<evidence type="ECO:0000256" key="8">
    <source>
        <dbReference type="ARBA" id="ARBA00023315"/>
    </source>
</evidence>
<dbReference type="RefSeq" id="WP_039805874.1">
    <property type="nucleotide sequence ID" value="NZ_CP010415.1"/>
</dbReference>
<dbReference type="InterPro" id="IPR036526">
    <property type="entry name" value="C-N_Hydrolase_sf"/>
</dbReference>
<dbReference type="NCBIfam" id="TIGR00546">
    <property type="entry name" value="lnt"/>
    <property type="match status" value="1"/>
</dbReference>
<keyword evidence="12" id="KW-1185">Reference proteome</keyword>
<dbReference type="GO" id="GO:0005886">
    <property type="term" value="C:plasma membrane"/>
    <property type="evidence" value="ECO:0007669"/>
    <property type="project" value="UniProtKB-SubCell"/>
</dbReference>
<comment type="pathway">
    <text evidence="9">Protein modification; lipoprotein biosynthesis (N-acyl transfer).</text>
</comment>
<proteinExistence type="inferred from homology"/>
<dbReference type="Pfam" id="PF20154">
    <property type="entry name" value="LNT_N"/>
    <property type="match status" value="1"/>
</dbReference>
<dbReference type="CDD" id="cd07571">
    <property type="entry name" value="ALP_N-acyl_transferase"/>
    <property type="match status" value="1"/>
</dbReference>
<evidence type="ECO:0000313" key="12">
    <source>
        <dbReference type="Proteomes" id="UP000068210"/>
    </source>
</evidence>
<keyword evidence="6 9" id="KW-1133">Transmembrane helix</keyword>
<dbReference type="AlphaFoldDB" id="A0A0C4WVH0"/>
<dbReference type="EMBL" id="CP010415">
    <property type="protein sequence ID" value="AJE22667.1"/>
    <property type="molecule type" value="Genomic_DNA"/>
</dbReference>
<evidence type="ECO:0000256" key="4">
    <source>
        <dbReference type="ARBA" id="ARBA00022679"/>
    </source>
</evidence>
<comment type="catalytic activity">
    <reaction evidence="9">
        <text>N-terminal S-1,2-diacyl-sn-glyceryl-L-cysteinyl-[lipoprotein] + a glycerophospholipid = N-acyl-S-1,2-diacyl-sn-glyceryl-L-cysteinyl-[lipoprotein] + a 2-acyl-sn-glycero-3-phospholipid + H(+)</text>
        <dbReference type="Rhea" id="RHEA:48228"/>
        <dbReference type="Rhea" id="RHEA-COMP:14681"/>
        <dbReference type="Rhea" id="RHEA-COMP:14684"/>
        <dbReference type="ChEBI" id="CHEBI:15378"/>
        <dbReference type="ChEBI" id="CHEBI:136912"/>
        <dbReference type="ChEBI" id="CHEBI:140656"/>
        <dbReference type="ChEBI" id="CHEBI:140657"/>
        <dbReference type="ChEBI" id="CHEBI:140660"/>
        <dbReference type="EC" id="2.3.1.269"/>
    </reaction>
</comment>
<feature type="transmembrane region" description="Helical" evidence="9">
    <location>
        <begin position="121"/>
        <end position="141"/>
    </location>
</feature>
<feature type="transmembrane region" description="Helical" evidence="9">
    <location>
        <begin position="161"/>
        <end position="185"/>
    </location>
</feature>
<gene>
    <name evidence="9" type="primary">lnt</name>
    <name evidence="11" type="ORF">Achr_32590</name>
</gene>
<keyword evidence="7 9" id="KW-0472">Membrane</keyword>
<dbReference type="Proteomes" id="UP000068210">
    <property type="component" value="Chromosome"/>
</dbReference>
<feature type="transmembrane region" description="Helical" evidence="9">
    <location>
        <begin position="192"/>
        <end position="208"/>
    </location>
</feature>
<dbReference type="KEGG" id="acx:Achr_32590"/>
<feature type="domain" description="CN hydrolase" evidence="10">
    <location>
        <begin position="230"/>
        <end position="471"/>
    </location>
</feature>
<dbReference type="PROSITE" id="PS50263">
    <property type="entry name" value="CN_HYDROLASE"/>
    <property type="match status" value="1"/>
</dbReference>
<evidence type="ECO:0000256" key="9">
    <source>
        <dbReference type="HAMAP-Rule" id="MF_01148"/>
    </source>
</evidence>